<dbReference type="STRING" id="405436.SAMN05444365_110118"/>
<feature type="transmembrane region" description="Helical" evidence="1">
    <location>
        <begin position="82"/>
        <end position="103"/>
    </location>
</feature>
<dbReference type="OrthoDB" id="4870234at2"/>
<evidence type="ECO:0000313" key="2">
    <source>
        <dbReference type="EMBL" id="SDZ33529.1"/>
    </source>
</evidence>
<accession>A0A1H3S8S5</accession>
<keyword evidence="3" id="KW-1185">Reference proteome</keyword>
<dbReference type="EMBL" id="FNPH01000010">
    <property type="protein sequence ID" value="SDZ33529.1"/>
    <property type="molecule type" value="Genomic_DNA"/>
</dbReference>
<dbReference type="Proteomes" id="UP000242415">
    <property type="component" value="Unassembled WGS sequence"/>
</dbReference>
<keyword evidence="1" id="KW-1133">Transmembrane helix</keyword>
<gene>
    <name evidence="2" type="ORF">SAMN05444365_110118</name>
</gene>
<feature type="transmembrane region" description="Helical" evidence="1">
    <location>
        <begin position="47"/>
        <end position="76"/>
    </location>
</feature>
<keyword evidence="1" id="KW-0812">Transmembrane</keyword>
<protein>
    <submittedName>
        <fullName evidence="2">Holin-X, holin superfamily III</fullName>
    </submittedName>
</protein>
<proteinExistence type="predicted"/>
<dbReference type="RefSeq" id="WP_091560941.1">
    <property type="nucleotide sequence ID" value="NZ_FNPH01000010.1"/>
</dbReference>
<dbReference type="AlphaFoldDB" id="A0A1H3S8S5"/>
<keyword evidence="1" id="KW-0472">Membrane</keyword>
<name>A0A1H3S8S5_9ACTN</name>
<dbReference type="InterPro" id="IPR009937">
    <property type="entry name" value="Phage_holin_3_6"/>
</dbReference>
<reference evidence="3" key="1">
    <citation type="submission" date="2016-10" db="EMBL/GenBank/DDBJ databases">
        <authorList>
            <person name="Varghese N."/>
            <person name="Submissions S."/>
        </authorList>
    </citation>
    <scope>NUCLEOTIDE SEQUENCE [LARGE SCALE GENOMIC DNA]</scope>
    <source>
        <strain evidence="3">DSM 45245</strain>
    </source>
</reference>
<sequence length="140" mass="14263">MADVLNRPPAQQSTAELVQHASEQISRLVRDELTLARMELAEKGKHAGVGAGLLGGGGVVALFGLGTLIAAVVLLLALAMPAWVAALIVAVALFAVAGVLALAGKKQVTQAVPPMPTAAADGVRADVQTVSDAVRARRRT</sequence>
<evidence type="ECO:0000256" key="1">
    <source>
        <dbReference type="SAM" id="Phobius"/>
    </source>
</evidence>
<dbReference type="Pfam" id="PF07332">
    <property type="entry name" value="Phage_holin_3_6"/>
    <property type="match status" value="1"/>
</dbReference>
<organism evidence="2 3">
    <name type="scientific">Micromonospora pattaloongensis</name>
    <dbReference type="NCBI Taxonomy" id="405436"/>
    <lineage>
        <taxon>Bacteria</taxon>
        <taxon>Bacillati</taxon>
        <taxon>Actinomycetota</taxon>
        <taxon>Actinomycetes</taxon>
        <taxon>Micromonosporales</taxon>
        <taxon>Micromonosporaceae</taxon>
        <taxon>Micromonospora</taxon>
    </lineage>
</organism>
<evidence type="ECO:0000313" key="3">
    <source>
        <dbReference type="Proteomes" id="UP000242415"/>
    </source>
</evidence>